<reference evidence="4" key="1">
    <citation type="submission" date="2009-08" db="EMBL/GenBank/DDBJ databases">
        <title>The complete genome of Chitinophaga pinensis DSM 2588.</title>
        <authorList>
            <consortium name="US DOE Joint Genome Institute (JGI-PGF)"/>
            <person name="Lucas S."/>
            <person name="Copeland A."/>
            <person name="Lapidus A."/>
            <person name="Glavina del Rio T."/>
            <person name="Dalin E."/>
            <person name="Tice H."/>
            <person name="Bruce D."/>
            <person name="Goodwin L."/>
            <person name="Pitluck S."/>
            <person name="Kyrpides N."/>
            <person name="Mavromatis K."/>
            <person name="Ivanova N."/>
            <person name="Mikhailova N."/>
            <person name="Sims D."/>
            <person name="Meinche L."/>
            <person name="Brettin T."/>
            <person name="Detter J.C."/>
            <person name="Han C."/>
            <person name="Larimer F."/>
            <person name="Land M."/>
            <person name="Hauser L."/>
            <person name="Markowitz V."/>
            <person name="Cheng J.-F."/>
            <person name="Hugenholtz P."/>
            <person name="Woyke T."/>
            <person name="Wu D."/>
            <person name="Spring S."/>
            <person name="Klenk H.-P."/>
            <person name="Eisen J.A."/>
        </authorList>
    </citation>
    <scope>NUCLEOTIDE SEQUENCE [LARGE SCALE GENOMIC DNA]</scope>
    <source>
        <strain evidence="4">ATCC 43595 / DSM 2588 / LMG 13176 / NBRC 15968 / NCIMB 11800 / UQM 2034</strain>
    </source>
</reference>
<evidence type="ECO:0000313" key="3">
    <source>
        <dbReference type="EMBL" id="ACU63415.1"/>
    </source>
</evidence>
<reference evidence="3 4" key="2">
    <citation type="journal article" date="2010" name="Stand. Genomic Sci.">
        <title>Complete genome sequence of Chitinophaga pinensis type strain (UQM 2034).</title>
        <authorList>
            <person name="Glavina Del Rio T."/>
            <person name="Abt B."/>
            <person name="Spring S."/>
            <person name="Lapidus A."/>
            <person name="Nolan M."/>
            <person name="Tice H."/>
            <person name="Copeland A."/>
            <person name="Cheng J.F."/>
            <person name="Chen F."/>
            <person name="Bruce D."/>
            <person name="Goodwin L."/>
            <person name="Pitluck S."/>
            <person name="Ivanova N."/>
            <person name="Mavromatis K."/>
            <person name="Mikhailova N."/>
            <person name="Pati A."/>
            <person name="Chen A."/>
            <person name="Palaniappan K."/>
            <person name="Land M."/>
            <person name="Hauser L."/>
            <person name="Chang Y.J."/>
            <person name="Jeffries C.D."/>
            <person name="Chain P."/>
            <person name="Saunders E."/>
            <person name="Detter J.C."/>
            <person name="Brettin T."/>
            <person name="Rohde M."/>
            <person name="Goker M."/>
            <person name="Bristow J."/>
            <person name="Eisen J.A."/>
            <person name="Markowitz V."/>
            <person name="Hugenholtz P."/>
            <person name="Kyrpides N.C."/>
            <person name="Klenk H.P."/>
            <person name="Lucas S."/>
        </authorList>
    </citation>
    <scope>NUCLEOTIDE SEQUENCE [LARGE SCALE GENOMIC DNA]</scope>
    <source>
        <strain evidence="4">ATCC 43595 / DSM 2588 / LMG 13176 / NBRC 15968 / NCIMB 11800 / UQM 2034</strain>
    </source>
</reference>
<dbReference type="InterPro" id="IPR023393">
    <property type="entry name" value="START-like_dom_sf"/>
</dbReference>
<dbReference type="CDD" id="cd07814">
    <property type="entry name" value="SRPBCC_CalC_Aha1-like"/>
    <property type="match status" value="1"/>
</dbReference>
<comment type="similarity">
    <text evidence="1">Belongs to the AHA1 family.</text>
</comment>
<dbReference type="RefSeq" id="WP_012793580.1">
    <property type="nucleotide sequence ID" value="NC_013132.1"/>
</dbReference>
<sequence>MTTRLPVQAVATALFSVSPERVFDAFLSTEMVGKFMFGPQLRDEEIVSLSNEPWEGGSFSYLVRRQGELINHIGKYVEIAYPRRLVFTWQIEEEGSDTSEVIIEIASIIDGCELTLTHEMSRKWEDFAAQSKAAWGKMLDKLTEVLQ</sequence>
<dbReference type="KEGG" id="cpi:Cpin_6001"/>
<feature type="domain" description="Activator of Hsp90 ATPase homologue 1/2-like C-terminal" evidence="2">
    <location>
        <begin position="17"/>
        <end position="146"/>
    </location>
</feature>
<dbReference type="InterPro" id="IPR013538">
    <property type="entry name" value="ASHA1/2-like_C"/>
</dbReference>
<evidence type="ECO:0000259" key="2">
    <source>
        <dbReference type="Pfam" id="PF08327"/>
    </source>
</evidence>
<dbReference type="Gene3D" id="3.30.530.20">
    <property type="match status" value="1"/>
</dbReference>
<name>A0A979GA38_CHIPD</name>
<evidence type="ECO:0000313" key="4">
    <source>
        <dbReference type="Proteomes" id="UP000002215"/>
    </source>
</evidence>
<evidence type="ECO:0000256" key="1">
    <source>
        <dbReference type="ARBA" id="ARBA00006817"/>
    </source>
</evidence>
<dbReference type="AlphaFoldDB" id="A0A979GA38"/>
<dbReference type="Pfam" id="PF08327">
    <property type="entry name" value="AHSA1"/>
    <property type="match status" value="1"/>
</dbReference>
<protein>
    <submittedName>
        <fullName evidence="3">Activator of Hsp90 ATPase 1 family protein</fullName>
    </submittedName>
</protein>
<proteinExistence type="inferred from homology"/>
<gene>
    <name evidence="3" type="ordered locus">Cpin_6001</name>
</gene>
<dbReference type="Proteomes" id="UP000002215">
    <property type="component" value="Chromosome"/>
</dbReference>
<dbReference type="OrthoDB" id="190358at2"/>
<dbReference type="SUPFAM" id="SSF55961">
    <property type="entry name" value="Bet v1-like"/>
    <property type="match status" value="1"/>
</dbReference>
<organism evidence="3 4">
    <name type="scientific">Chitinophaga pinensis (strain ATCC 43595 / DSM 2588 / LMG 13176 / NBRC 15968 / NCIMB 11800 / UQM 2034)</name>
    <dbReference type="NCBI Taxonomy" id="485918"/>
    <lineage>
        <taxon>Bacteria</taxon>
        <taxon>Pseudomonadati</taxon>
        <taxon>Bacteroidota</taxon>
        <taxon>Chitinophagia</taxon>
        <taxon>Chitinophagales</taxon>
        <taxon>Chitinophagaceae</taxon>
        <taxon>Chitinophaga</taxon>
    </lineage>
</organism>
<accession>A0A979GA38</accession>
<dbReference type="EMBL" id="CP001699">
    <property type="protein sequence ID" value="ACU63415.1"/>
    <property type="molecule type" value="Genomic_DNA"/>
</dbReference>